<evidence type="ECO:0000256" key="2">
    <source>
        <dbReference type="ARBA" id="ARBA00012916"/>
    </source>
</evidence>
<dbReference type="CDD" id="cd05008">
    <property type="entry name" value="SIS_GlmS_GlmD_1"/>
    <property type="match status" value="1"/>
</dbReference>
<dbReference type="InterPro" id="IPR047084">
    <property type="entry name" value="GFAT_N"/>
</dbReference>
<dbReference type="GO" id="GO:0004360">
    <property type="term" value="F:glutamine-fructose-6-phosphate transaminase (isomerizing) activity"/>
    <property type="evidence" value="ECO:0007669"/>
    <property type="project" value="UniProtKB-EC"/>
</dbReference>
<feature type="domain" description="SIS" evidence="10">
    <location>
        <begin position="279"/>
        <end position="422"/>
    </location>
</feature>
<keyword evidence="4 8" id="KW-0032">Aminotransferase</keyword>
<evidence type="ECO:0000259" key="9">
    <source>
        <dbReference type="PROSITE" id="PS51278"/>
    </source>
</evidence>
<keyword evidence="5 8" id="KW-0808">Transferase</keyword>
<comment type="caution">
    <text evidence="11">The sequence shown here is derived from an EMBL/GenBank/DDBJ whole genome shotgun (WGS) entry which is preliminary data.</text>
</comment>
<reference evidence="11 12" key="1">
    <citation type="submission" date="2023-10" db="EMBL/GenBank/DDBJ databases">
        <title>Virgibacillus halophilus 5B73C genome.</title>
        <authorList>
            <person name="Miliotis G."/>
            <person name="Sengupta P."/>
            <person name="Hameed A."/>
            <person name="Chuvochina M."/>
            <person name="Mcdonagh F."/>
            <person name="Simpson A.C."/>
            <person name="Singh N.K."/>
            <person name="Rekha P.D."/>
            <person name="Raman K."/>
            <person name="Hugenholtz P."/>
            <person name="Venkateswaran K."/>
        </authorList>
    </citation>
    <scope>NUCLEOTIDE SEQUENCE [LARGE SCALE GENOMIC DNA]</scope>
    <source>
        <strain evidence="11 12">5B73C</strain>
    </source>
</reference>
<comment type="catalytic activity">
    <reaction evidence="1 8">
        <text>D-fructose 6-phosphate + L-glutamine = D-glucosamine 6-phosphate + L-glutamate</text>
        <dbReference type="Rhea" id="RHEA:13237"/>
        <dbReference type="ChEBI" id="CHEBI:29985"/>
        <dbReference type="ChEBI" id="CHEBI:58359"/>
        <dbReference type="ChEBI" id="CHEBI:58725"/>
        <dbReference type="ChEBI" id="CHEBI:61527"/>
        <dbReference type="EC" id="2.6.1.16"/>
    </reaction>
</comment>
<dbReference type="InterPro" id="IPR035490">
    <property type="entry name" value="GlmS/FrlB_SIS"/>
</dbReference>
<dbReference type="Proteomes" id="UP001281447">
    <property type="component" value="Unassembled WGS sequence"/>
</dbReference>
<keyword evidence="8" id="KW-0963">Cytoplasm</keyword>
<dbReference type="Pfam" id="PF13522">
    <property type="entry name" value="GATase_6"/>
    <property type="match status" value="1"/>
</dbReference>
<keyword evidence="6" id="KW-0677">Repeat</keyword>
<dbReference type="PANTHER" id="PTHR10937">
    <property type="entry name" value="GLUCOSAMINE--FRUCTOSE-6-PHOSPHATE AMINOTRANSFERASE, ISOMERIZING"/>
    <property type="match status" value="1"/>
</dbReference>
<sequence length="600" mass="65245">MCGIVGYIGQQDTKEILLNGLQKLEYRGYDSAGIAMLNENGTSLFKTKGRIAELRKHVDAGIAATMGIGHTRWATHGIPSGNNAHPHQSASGRFLLVHNGVIENYVELKREQLAGTTFVSETDTEVIVALVEKFSNEGLDTKTAFRRTLQLLEGSYAIAMIDCEDTDNLYVAKNKSPLLLGIGDGFHVVASDAMATLRLTDTYIEIHDKEILVVNREHAVIQDLDGTPIERRPFKVTMDASEMEKGTYEHFMLKEIDEQPLVMRKILEAYENEDNRLALAPEVLSATTGCDRIYIIACGTSYHAGLVGKQLMEKLAGVPVEVHVASEFSYNTPLLSNKPLFIFISQSGETADSRSVLVKIKEMGYPALTLTNVPGSTLSREADYTLHLHAGPEIAVASTKAYTAQIAVLAILAETTAKAKGALNDFDLVQELAITANAMEVLTSQKEALEELAHAFFETTGNAFFIGRSADYFVCLEGALKLKEISYIQAEGFAGGELKHGTIALIEDGTPVVALDTQAAVHGAIRGNVQEVAARGANVLTLSMQGLEQDDDSFVLPHVHELLTPLVSVVPMQLLAYYAALHRGCDVDKPRNLAKSVTVE</sequence>
<evidence type="ECO:0000256" key="1">
    <source>
        <dbReference type="ARBA" id="ARBA00001031"/>
    </source>
</evidence>
<dbReference type="EC" id="2.6.1.16" evidence="2 8"/>
<dbReference type="Gene3D" id="3.60.20.10">
    <property type="entry name" value="Glutamine Phosphoribosylpyrophosphate, subunit 1, domain 1"/>
    <property type="match status" value="1"/>
</dbReference>
<dbReference type="PROSITE" id="PS51464">
    <property type="entry name" value="SIS"/>
    <property type="match status" value="2"/>
</dbReference>
<dbReference type="InterPro" id="IPR001347">
    <property type="entry name" value="SIS_dom"/>
</dbReference>
<dbReference type="InterPro" id="IPR035466">
    <property type="entry name" value="GlmS/AgaS_SIS"/>
</dbReference>
<evidence type="ECO:0000256" key="6">
    <source>
        <dbReference type="ARBA" id="ARBA00022737"/>
    </source>
</evidence>
<dbReference type="SUPFAM" id="SSF56235">
    <property type="entry name" value="N-terminal nucleophile aminohydrolases (Ntn hydrolases)"/>
    <property type="match status" value="1"/>
</dbReference>
<gene>
    <name evidence="8 11" type="primary">glmS</name>
    <name evidence="11" type="ORF">RWE15_12035</name>
</gene>
<feature type="initiator methionine" description="Removed" evidence="8">
    <location>
        <position position="1"/>
    </location>
</feature>
<dbReference type="SUPFAM" id="SSF53697">
    <property type="entry name" value="SIS domain"/>
    <property type="match status" value="1"/>
</dbReference>
<keyword evidence="12" id="KW-1185">Reference proteome</keyword>
<dbReference type="HAMAP" id="MF_00164">
    <property type="entry name" value="GlmS"/>
    <property type="match status" value="1"/>
</dbReference>
<evidence type="ECO:0000313" key="12">
    <source>
        <dbReference type="Proteomes" id="UP001281447"/>
    </source>
</evidence>
<feature type="active site" description="Nucleophile; for GATase activity" evidence="8">
    <location>
        <position position="2"/>
    </location>
</feature>
<accession>A0ABU5C6S6</accession>
<dbReference type="Gene3D" id="3.40.50.10490">
    <property type="entry name" value="Glucose-6-phosphate isomerase like protein, domain 1"/>
    <property type="match status" value="2"/>
</dbReference>
<dbReference type="CDD" id="cd05009">
    <property type="entry name" value="SIS_GlmS_GlmD_2"/>
    <property type="match status" value="1"/>
</dbReference>
<feature type="domain" description="SIS" evidence="10">
    <location>
        <begin position="452"/>
        <end position="590"/>
    </location>
</feature>
<dbReference type="Pfam" id="PF01380">
    <property type="entry name" value="SIS"/>
    <property type="match status" value="2"/>
</dbReference>
<dbReference type="PANTHER" id="PTHR10937:SF0">
    <property type="entry name" value="GLUTAMINE--FRUCTOSE-6-PHOSPHATE TRANSAMINASE (ISOMERIZING)"/>
    <property type="match status" value="1"/>
</dbReference>
<evidence type="ECO:0000259" key="10">
    <source>
        <dbReference type="PROSITE" id="PS51464"/>
    </source>
</evidence>
<dbReference type="NCBIfam" id="TIGR01135">
    <property type="entry name" value="glmS"/>
    <property type="match status" value="1"/>
</dbReference>
<dbReference type="InterPro" id="IPR005855">
    <property type="entry name" value="GFAT"/>
</dbReference>
<dbReference type="CDD" id="cd00714">
    <property type="entry name" value="GFAT"/>
    <property type="match status" value="1"/>
</dbReference>
<evidence type="ECO:0000256" key="7">
    <source>
        <dbReference type="ARBA" id="ARBA00022962"/>
    </source>
</evidence>
<protein>
    <recommendedName>
        <fullName evidence="3 8">Glutamine--fructose-6-phosphate aminotransferase [isomerizing]</fullName>
        <ecNumber evidence="2 8">2.6.1.16</ecNumber>
    </recommendedName>
    <alternativeName>
        <fullName evidence="8">D-fructose-6-phosphate amidotransferase</fullName>
    </alternativeName>
    <alternativeName>
        <fullName evidence="8">GFAT</fullName>
    </alternativeName>
    <alternativeName>
        <fullName evidence="8">Glucosamine-6-phosphate synthase</fullName>
    </alternativeName>
    <alternativeName>
        <fullName evidence="8">Hexosephosphate aminotransferase</fullName>
    </alternativeName>
    <alternativeName>
        <fullName evidence="8">L-glutamine--D-fructose-6-phosphate amidotransferase</fullName>
    </alternativeName>
</protein>
<evidence type="ECO:0000256" key="4">
    <source>
        <dbReference type="ARBA" id="ARBA00022576"/>
    </source>
</evidence>
<comment type="subcellular location">
    <subcellularLocation>
        <location evidence="8">Cytoplasm</location>
    </subcellularLocation>
</comment>
<feature type="domain" description="Glutamine amidotransferase type-2" evidence="9">
    <location>
        <begin position="2"/>
        <end position="217"/>
    </location>
</feature>
<dbReference type="InterPro" id="IPR017932">
    <property type="entry name" value="GATase_2_dom"/>
</dbReference>
<dbReference type="PROSITE" id="PS51278">
    <property type="entry name" value="GATASE_TYPE_2"/>
    <property type="match status" value="1"/>
</dbReference>
<evidence type="ECO:0000256" key="5">
    <source>
        <dbReference type="ARBA" id="ARBA00022679"/>
    </source>
</evidence>
<dbReference type="InterPro" id="IPR046348">
    <property type="entry name" value="SIS_dom_sf"/>
</dbReference>
<dbReference type="EMBL" id="JAWDIP010000003">
    <property type="protein sequence ID" value="MDY0395018.1"/>
    <property type="molecule type" value="Genomic_DNA"/>
</dbReference>
<organism evidence="11 12">
    <name type="scientific">Tigheibacillus halophilus</name>
    <dbReference type="NCBI Taxonomy" id="361280"/>
    <lineage>
        <taxon>Bacteria</taxon>
        <taxon>Bacillati</taxon>
        <taxon>Bacillota</taxon>
        <taxon>Bacilli</taxon>
        <taxon>Bacillales</taxon>
        <taxon>Bacillaceae</taxon>
        <taxon>Tigheibacillus</taxon>
    </lineage>
</organism>
<keyword evidence="7" id="KW-0315">Glutamine amidotransferase</keyword>
<evidence type="ECO:0000313" key="11">
    <source>
        <dbReference type="EMBL" id="MDY0395018.1"/>
    </source>
</evidence>
<proteinExistence type="inferred from homology"/>
<dbReference type="RefSeq" id="WP_390355774.1">
    <property type="nucleotide sequence ID" value="NZ_JBHUIZ010000012.1"/>
</dbReference>
<feature type="active site" description="For Fru-6P isomerization activity" evidence="8">
    <location>
        <position position="595"/>
    </location>
</feature>
<evidence type="ECO:0000256" key="8">
    <source>
        <dbReference type="HAMAP-Rule" id="MF_00164"/>
    </source>
</evidence>
<dbReference type="InterPro" id="IPR029055">
    <property type="entry name" value="Ntn_hydrolases_N"/>
</dbReference>
<comment type="function">
    <text evidence="8">Catalyzes the first step in hexosamine metabolism, converting fructose-6P into glucosamine-6P using glutamine as a nitrogen source.</text>
</comment>
<evidence type="ECO:0000256" key="3">
    <source>
        <dbReference type="ARBA" id="ARBA00016090"/>
    </source>
</evidence>
<comment type="subunit">
    <text evidence="8">Homodimer.</text>
</comment>
<dbReference type="NCBIfam" id="NF001484">
    <property type="entry name" value="PRK00331.1"/>
    <property type="match status" value="1"/>
</dbReference>
<name>A0ABU5C6S6_9BACI</name>